<name>A0A7C1H5V0_9BACT</name>
<dbReference type="InterPro" id="IPR051335">
    <property type="entry name" value="Alanyl-tRNA_Editing_Enzymes"/>
</dbReference>
<evidence type="ECO:0000313" key="5">
    <source>
        <dbReference type="EMBL" id="HDP77466.1"/>
    </source>
</evidence>
<dbReference type="AlphaFoldDB" id="A0A7C1H5V0"/>
<feature type="domain" description="Threonyl/alanyl tRNA synthetase SAD" evidence="4">
    <location>
        <begin position="175"/>
        <end position="218"/>
    </location>
</feature>
<dbReference type="GO" id="GO:0046872">
    <property type="term" value="F:metal ion binding"/>
    <property type="evidence" value="ECO:0007669"/>
    <property type="project" value="UniProtKB-KW"/>
</dbReference>
<dbReference type="SUPFAM" id="SSF55186">
    <property type="entry name" value="ThrRS/AlaRS common domain"/>
    <property type="match status" value="1"/>
</dbReference>
<evidence type="ECO:0000256" key="3">
    <source>
        <dbReference type="ARBA" id="ARBA00022833"/>
    </source>
</evidence>
<comment type="caution">
    <text evidence="5">The sequence shown here is derived from an EMBL/GenBank/DDBJ whole genome shotgun (WGS) entry which is preliminary data.</text>
</comment>
<dbReference type="GO" id="GO:0043039">
    <property type="term" value="P:tRNA aminoacylation"/>
    <property type="evidence" value="ECO:0007669"/>
    <property type="project" value="InterPro"/>
</dbReference>
<dbReference type="PANTHER" id="PTHR43462:SF1">
    <property type="entry name" value="ALANYL-TRNA EDITING PROTEIN AARSD1"/>
    <property type="match status" value="1"/>
</dbReference>
<dbReference type="EMBL" id="DSBT01000121">
    <property type="protein sequence ID" value="HDP77466.1"/>
    <property type="molecule type" value="Genomic_DNA"/>
</dbReference>
<accession>A0A7C1H5V0</accession>
<evidence type="ECO:0000259" key="4">
    <source>
        <dbReference type="SMART" id="SM00863"/>
    </source>
</evidence>
<keyword evidence="2" id="KW-0479">Metal-binding</keyword>
<sequence>MLEAVREIWFGEGTTYIKICYGNVYVDGEAGQIGDRGKVDGLDILSVSESNNEILIKVDGIIDKDRGESVEIKIDETRRRDISQQHTAQHLLSAVFLRELDAETVGFQMGEEHTTIDLSLGILKDDMIDNVERTCNELISDNLQVRRFIAKKPELERLDLRKEVKREIAESGREITLVEIDGVDLNACSGLHVESTGRIRLLKILKREKVKGELTRIYFVAGDRAVRDYIAKHDLITESALSLTCSYSDLPNRVESLLYEAKKGNSAVKNLSERLAIYIAKEIDESKSKVTFLEDEESVLAAVPRFVALERYLIVGKARDKILLYGKGTDCKEVLNRVKEEFDVKGGSGRERGQFVFEGDYSVIKELILKSFG</sequence>
<gene>
    <name evidence="5" type="ORF">ENN47_04615</name>
</gene>
<proteinExistence type="predicted"/>
<reference evidence="5" key="1">
    <citation type="journal article" date="2020" name="mSystems">
        <title>Genome- and Community-Level Interaction Insights into Carbon Utilization and Element Cycling Functions of Hydrothermarchaeota in Hydrothermal Sediment.</title>
        <authorList>
            <person name="Zhou Z."/>
            <person name="Liu Y."/>
            <person name="Xu W."/>
            <person name="Pan J."/>
            <person name="Luo Z.H."/>
            <person name="Li M."/>
        </authorList>
    </citation>
    <scope>NUCLEOTIDE SEQUENCE [LARGE SCALE GENOMIC DNA]</scope>
    <source>
        <strain evidence="5">SpSt-1179</strain>
    </source>
</reference>
<dbReference type="Pfam" id="PF07973">
    <property type="entry name" value="tRNA_SAD"/>
    <property type="match status" value="1"/>
</dbReference>
<dbReference type="PANTHER" id="PTHR43462">
    <property type="entry name" value="ALANYL-TRNA EDITING PROTEIN"/>
    <property type="match status" value="1"/>
</dbReference>
<dbReference type="GO" id="GO:0004812">
    <property type="term" value="F:aminoacyl-tRNA ligase activity"/>
    <property type="evidence" value="ECO:0007669"/>
    <property type="project" value="InterPro"/>
</dbReference>
<dbReference type="SMART" id="SM00863">
    <property type="entry name" value="tRNA_SAD"/>
    <property type="match status" value="1"/>
</dbReference>
<protein>
    <submittedName>
        <fullName evidence="5">Alanyl-tRNA editing protein</fullName>
    </submittedName>
</protein>
<evidence type="ECO:0000256" key="2">
    <source>
        <dbReference type="ARBA" id="ARBA00022723"/>
    </source>
</evidence>
<dbReference type="InterPro" id="IPR018163">
    <property type="entry name" value="Thr/Ala-tRNA-synth_IIc_edit"/>
</dbReference>
<dbReference type="Proteomes" id="UP000886198">
    <property type="component" value="Unassembled WGS sequence"/>
</dbReference>
<comment type="cofactor">
    <cofactor evidence="1">
        <name>Zn(2+)</name>
        <dbReference type="ChEBI" id="CHEBI:29105"/>
    </cofactor>
</comment>
<dbReference type="GO" id="GO:0005524">
    <property type="term" value="F:ATP binding"/>
    <property type="evidence" value="ECO:0007669"/>
    <property type="project" value="InterPro"/>
</dbReference>
<dbReference type="Gene3D" id="3.30.980.10">
    <property type="entry name" value="Threonyl-trna Synthetase, Chain A, domain 2"/>
    <property type="match status" value="1"/>
</dbReference>
<dbReference type="InterPro" id="IPR012947">
    <property type="entry name" value="tRNA_SAD"/>
</dbReference>
<dbReference type="GO" id="GO:0002161">
    <property type="term" value="F:aminoacyl-tRNA deacylase activity"/>
    <property type="evidence" value="ECO:0007669"/>
    <property type="project" value="UniProtKB-ARBA"/>
</dbReference>
<organism evidence="5">
    <name type="scientific">Mesotoga infera</name>
    <dbReference type="NCBI Taxonomy" id="1236046"/>
    <lineage>
        <taxon>Bacteria</taxon>
        <taxon>Thermotogati</taxon>
        <taxon>Thermotogota</taxon>
        <taxon>Thermotogae</taxon>
        <taxon>Kosmotogales</taxon>
        <taxon>Kosmotogaceae</taxon>
        <taxon>Mesotoga</taxon>
    </lineage>
</organism>
<keyword evidence="3" id="KW-0862">Zinc</keyword>
<evidence type="ECO:0000256" key="1">
    <source>
        <dbReference type="ARBA" id="ARBA00001947"/>
    </source>
</evidence>